<reference evidence="2 3" key="1">
    <citation type="submission" date="2018-11" db="EMBL/GenBank/DDBJ databases">
        <title>Flavobacterium sp. nov., YIM 102796 draft genome.</title>
        <authorList>
            <person name="Li G."/>
            <person name="Jiang Y."/>
        </authorList>
    </citation>
    <scope>NUCLEOTIDE SEQUENCE [LARGE SCALE GENOMIC DNA]</scope>
    <source>
        <strain evidence="2 3">YIM 102796</strain>
    </source>
</reference>
<comment type="caution">
    <text evidence="2">The sequence shown here is derived from an EMBL/GenBank/DDBJ whole genome shotgun (WGS) entry which is preliminary data.</text>
</comment>
<dbReference type="OrthoDB" id="9778740at2"/>
<protein>
    <submittedName>
        <fullName evidence="2">NAD(P)/FAD-dependent oxidoreductase</fullName>
    </submittedName>
</protein>
<evidence type="ECO:0000313" key="3">
    <source>
        <dbReference type="Proteomes" id="UP000268372"/>
    </source>
</evidence>
<dbReference type="RefSeq" id="WP_124900649.1">
    <property type="nucleotide sequence ID" value="NZ_RQTJ01000064.1"/>
</dbReference>
<organism evidence="2 3">
    <name type="scientific">Paenimyroides viscosum</name>
    <dbReference type="NCBI Taxonomy" id="2488729"/>
    <lineage>
        <taxon>Bacteria</taxon>
        <taxon>Pseudomonadati</taxon>
        <taxon>Bacteroidota</taxon>
        <taxon>Flavobacteriia</taxon>
        <taxon>Flavobacteriales</taxon>
        <taxon>Flavobacteriaceae</taxon>
        <taxon>Paenimyroides</taxon>
    </lineage>
</organism>
<dbReference type="Proteomes" id="UP000268372">
    <property type="component" value="Unassembled WGS sequence"/>
</dbReference>
<proteinExistence type="predicted"/>
<dbReference type="PANTHER" id="PTHR43539">
    <property type="entry name" value="FLAVIN-BINDING MONOOXYGENASE-LIKE PROTEIN (AFU_ORTHOLOGUE AFUA_4G09220)"/>
    <property type="match status" value="1"/>
</dbReference>
<dbReference type="GO" id="GO:0050660">
    <property type="term" value="F:flavin adenine dinucleotide binding"/>
    <property type="evidence" value="ECO:0007669"/>
    <property type="project" value="TreeGrafter"/>
</dbReference>
<dbReference type="PROSITE" id="PS51257">
    <property type="entry name" value="PROKAR_LIPOPROTEIN"/>
    <property type="match status" value="1"/>
</dbReference>
<sequence length="351" mass="39245">MDKIFDTIVIGAGQSGLACGYYLRKAKLKFLLLDKQSEPGGAWLHAWDSLTLFSPADYSSLPGWPMPKTEQKFPLRLQVVDYLMKYEQHYQLPIQRGVEVTHILKDNGIFHIHTSKGIFQAKTVISATGTWGNPYIPNIKGIDKFSGIQLHSAHYKSPDNFKGLKTLVVGEGNSGAQIVAEVSKVTEVKWSTKKEPQFLPDDVDGYYLFNVASARYRAEKEGRPFDASAYNLGNIVMVPPVKEARERGVLTSSGSFTELYDQGVIWENGQQEQFDTIIWCTGFGYDTKHLRTVVTLDERGSTETIESKSTTTDGLWLVGYGNWTGYASGTLIGLNRSTKQTVQEIEFFLNS</sequence>
<dbReference type="AlphaFoldDB" id="A0A3P1AJZ8"/>
<dbReference type="InterPro" id="IPR036188">
    <property type="entry name" value="FAD/NAD-bd_sf"/>
</dbReference>
<name>A0A3P1AJZ8_9FLAO</name>
<evidence type="ECO:0000313" key="2">
    <source>
        <dbReference type="EMBL" id="RRA89287.1"/>
    </source>
</evidence>
<dbReference type="Gene3D" id="3.50.50.60">
    <property type="entry name" value="FAD/NAD(P)-binding domain"/>
    <property type="match status" value="1"/>
</dbReference>
<dbReference type="PANTHER" id="PTHR43539:SF78">
    <property type="entry name" value="FLAVIN-CONTAINING MONOOXYGENASE"/>
    <property type="match status" value="1"/>
</dbReference>
<dbReference type="EMBL" id="RQTJ01000064">
    <property type="protein sequence ID" value="RRA89287.1"/>
    <property type="molecule type" value="Genomic_DNA"/>
</dbReference>
<dbReference type="GO" id="GO:0004497">
    <property type="term" value="F:monooxygenase activity"/>
    <property type="evidence" value="ECO:0007669"/>
    <property type="project" value="TreeGrafter"/>
</dbReference>
<dbReference type="NCBIfam" id="NF040505">
    <property type="entry name" value="ArsO_flavin_mono"/>
    <property type="match status" value="1"/>
</dbReference>
<dbReference type="SUPFAM" id="SSF51905">
    <property type="entry name" value="FAD/NAD(P)-binding domain"/>
    <property type="match status" value="2"/>
</dbReference>
<keyword evidence="3" id="KW-1185">Reference proteome</keyword>
<gene>
    <name evidence="2" type="ORF">EG242_14560</name>
</gene>
<dbReference type="PRINTS" id="PR00469">
    <property type="entry name" value="PNDRDTASEII"/>
</dbReference>
<dbReference type="InterPro" id="IPR050982">
    <property type="entry name" value="Auxin_biosynth/cation_transpt"/>
</dbReference>
<accession>A0A3P1AJZ8</accession>
<keyword evidence="1" id="KW-0560">Oxidoreductase</keyword>
<evidence type="ECO:0000256" key="1">
    <source>
        <dbReference type="ARBA" id="ARBA00023002"/>
    </source>
</evidence>
<dbReference type="Pfam" id="PF13738">
    <property type="entry name" value="Pyr_redox_3"/>
    <property type="match status" value="1"/>
</dbReference>